<dbReference type="AlphaFoldDB" id="A0A1D7V0G0"/>
<dbReference type="OrthoDB" id="9801773at2"/>
<dbReference type="PANTHER" id="PTHR11092">
    <property type="entry name" value="SUGAR NUCLEOTIDE EPIMERASE RELATED"/>
    <property type="match status" value="1"/>
</dbReference>
<feature type="domain" description="DUF1731" evidence="3">
    <location>
        <begin position="255"/>
        <end position="301"/>
    </location>
</feature>
<dbReference type="RefSeq" id="WP_069608525.1">
    <property type="nucleotide sequence ID" value="NZ_CP015217.1"/>
</dbReference>
<feature type="domain" description="NAD-dependent epimerase/dehydratase" evidence="2">
    <location>
        <begin position="5"/>
        <end position="222"/>
    </location>
</feature>
<evidence type="ECO:0000259" key="2">
    <source>
        <dbReference type="Pfam" id="PF01370"/>
    </source>
</evidence>
<dbReference type="Proteomes" id="UP000094197">
    <property type="component" value="Chromosome 1"/>
</dbReference>
<dbReference type="InterPro" id="IPR036291">
    <property type="entry name" value="NAD(P)-bd_dom_sf"/>
</dbReference>
<evidence type="ECO:0000259" key="3">
    <source>
        <dbReference type="Pfam" id="PF08338"/>
    </source>
</evidence>
<organism evidence="4 5">
    <name type="scientific">Leptospira tipperaryensis</name>
    <dbReference type="NCBI Taxonomy" id="2564040"/>
    <lineage>
        <taxon>Bacteria</taxon>
        <taxon>Pseudomonadati</taxon>
        <taxon>Spirochaetota</taxon>
        <taxon>Spirochaetia</taxon>
        <taxon>Leptospirales</taxon>
        <taxon>Leptospiraceae</taxon>
        <taxon>Leptospira</taxon>
    </lineage>
</organism>
<name>A0A1D7V0G0_9LEPT</name>
<reference evidence="4 5" key="1">
    <citation type="submission" date="2016-04" db="EMBL/GenBank/DDBJ databases">
        <title>Complete genome seqeunce of Leptospira alstonii serovar Room22.</title>
        <authorList>
            <person name="Nally J.E."/>
            <person name="Bayles D.O."/>
            <person name="Hurley D."/>
            <person name="Fanning S."/>
            <person name="McMahon B.J."/>
            <person name="Arent Z."/>
        </authorList>
    </citation>
    <scope>NUCLEOTIDE SEQUENCE [LARGE SCALE GENOMIC DNA]</scope>
    <source>
        <strain evidence="4 5">GWTS #1</strain>
    </source>
</reference>
<dbReference type="InterPro" id="IPR013549">
    <property type="entry name" value="DUF1731"/>
</dbReference>
<sequence length="303" mass="33112">MKVGISGGTGLIGRHLAFRLLENGFHVRIFTRSLNIPTFFRGKPNLEIITTSSPKVKDLEALDGIINLAGAPIAGVRWNQKVKDEIRRSRVNYTEDLVQSVSKIAGTPLKFFLQGSAIGCYGSYENGSPVFSESSPVGVDYLASLCKEWEEASEEIAKLGIRLVKMRTGIALSPEDGALKSMLPSFKLGLGGMIGSGEQILSWIHLEDLINSILYIIRDPNLSGIINLVAPNPVSNRIFSETLAKCLSRPSFFRVPATLLYGLFGEGADVILKGQKVIPERLQKSGFSFSYPNIEGALRELLK</sequence>
<keyword evidence="5" id="KW-1185">Reference proteome</keyword>
<dbReference type="Gene3D" id="3.40.50.720">
    <property type="entry name" value="NAD(P)-binding Rossmann-like Domain"/>
    <property type="match status" value="1"/>
</dbReference>
<evidence type="ECO:0000256" key="1">
    <source>
        <dbReference type="ARBA" id="ARBA00009353"/>
    </source>
</evidence>
<dbReference type="InterPro" id="IPR001509">
    <property type="entry name" value="Epimerase_deHydtase"/>
</dbReference>
<dbReference type="Pfam" id="PF01370">
    <property type="entry name" value="Epimerase"/>
    <property type="match status" value="1"/>
</dbReference>
<dbReference type="PANTHER" id="PTHR11092:SF0">
    <property type="entry name" value="EPIMERASE FAMILY PROTEIN SDR39U1"/>
    <property type="match status" value="1"/>
</dbReference>
<dbReference type="NCBIfam" id="TIGR01777">
    <property type="entry name" value="yfcH"/>
    <property type="match status" value="1"/>
</dbReference>
<comment type="similarity">
    <text evidence="1">Belongs to the NAD(P)-dependent epimerase/dehydratase family. SDR39U1 subfamily.</text>
</comment>
<protein>
    <submittedName>
        <fullName evidence="4">Epimerase</fullName>
    </submittedName>
</protein>
<evidence type="ECO:0000313" key="4">
    <source>
        <dbReference type="EMBL" id="AOP35322.1"/>
    </source>
</evidence>
<dbReference type="Pfam" id="PF08338">
    <property type="entry name" value="DUF1731"/>
    <property type="match status" value="1"/>
</dbReference>
<dbReference type="EMBL" id="CP015217">
    <property type="protein sequence ID" value="AOP35322.1"/>
    <property type="molecule type" value="Genomic_DNA"/>
</dbReference>
<dbReference type="InterPro" id="IPR010099">
    <property type="entry name" value="SDR39U1"/>
</dbReference>
<evidence type="ECO:0000313" key="5">
    <source>
        <dbReference type="Proteomes" id="UP000094197"/>
    </source>
</evidence>
<dbReference type="KEGG" id="laj:A0128_16610"/>
<proteinExistence type="inferred from homology"/>
<dbReference type="CDD" id="cd05242">
    <property type="entry name" value="SDR_a8"/>
    <property type="match status" value="1"/>
</dbReference>
<dbReference type="SUPFAM" id="SSF51735">
    <property type="entry name" value="NAD(P)-binding Rossmann-fold domains"/>
    <property type="match status" value="1"/>
</dbReference>
<gene>
    <name evidence="4" type="ORF">A0128_16610</name>
</gene>
<accession>A0A1D7V0G0</accession>